<comment type="caution">
    <text evidence="2">The sequence shown here is derived from an EMBL/GenBank/DDBJ whole genome shotgun (WGS) entry which is preliminary data.</text>
</comment>
<name>A0A9N9NZM4_9GLOM</name>
<dbReference type="InterPro" id="IPR009033">
    <property type="entry name" value="Calreticulin/calnexin_P_dom_sf"/>
</dbReference>
<dbReference type="EMBL" id="CAJVPY010020463">
    <property type="protein sequence ID" value="CAG8775752.1"/>
    <property type="molecule type" value="Genomic_DNA"/>
</dbReference>
<dbReference type="SUPFAM" id="SSF63887">
    <property type="entry name" value="P-domain of calnexin/calreticulin"/>
    <property type="match status" value="1"/>
</dbReference>
<evidence type="ECO:0000313" key="2">
    <source>
        <dbReference type="EMBL" id="CAG8775752.1"/>
    </source>
</evidence>
<feature type="compositionally biased region" description="Basic and acidic residues" evidence="1">
    <location>
        <begin position="96"/>
        <end position="106"/>
    </location>
</feature>
<protein>
    <submittedName>
        <fullName evidence="2">19927_t:CDS:1</fullName>
    </submittedName>
</protein>
<feature type="region of interest" description="Disordered" evidence="1">
    <location>
        <begin position="1"/>
        <end position="45"/>
    </location>
</feature>
<keyword evidence="3" id="KW-1185">Reference proteome</keyword>
<dbReference type="OrthoDB" id="1938156at2759"/>
<feature type="non-terminal residue" evidence="2">
    <location>
        <position position="114"/>
    </location>
</feature>
<evidence type="ECO:0000313" key="3">
    <source>
        <dbReference type="Proteomes" id="UP000789405"/>
    </source>
</evidence>
<dbReference type="GO" id="GO:0005509">
    <property type="term" value="F:calcium ion binding"/>
    <property type="evidence" value="ECO:0007669"/>
    <property type="project" value="InterPro"/>
</dbReference>
<proteinExistence type="predicted"/>
<evidence type="ECO:0000256" key="1">
    <source>
        <dbReference type="SAM" id="MobiDB-lite"/>
    </source>
</evidence>
<sequence>MPKSQIIEGWLDDEPLNILDQKPKKPADWDDGDAPRKIPNPDFFEDLTPSKFEKIEDAREFAKEIWGIKYKIKKATEAASTSHKKTDAPAPNDEYADNKGKSKNDGSEGNNGTK</sequence>
<gene>
    <name evidence="2" type="ORF">DERYTH_LOCUS19144</name>
</gene>
<organism evidence="2 3">
    <name type="scientific">Dentiscutata erythropus</name>
    <dbReference type="NCBI Taxonomy" id="1348616"/>
    <lineage>
        <taxon>Eukaryota</taxon>
        <taxon>Fungi</taxon>
        <taxon>Fungi incertae sedis</taxon>
        <taxon>Mucoromycota</taxon>
        <taxon>Glomeromycotina</taxon>
        <taxon>Glomeromycetes</taxon>
        <taxon>Diversisporales</taxon>
        <taxon>Gigasporaceae</taxon>
        <taxon>Dentiscutata</taxon>
    </lineage>
</organism>
<reference evidence="2" key="1">
    <citation type="submission" date="2021-06" db="EMBL/GenBank/DDBJ databases">
        <authorList>
            <person name="Kallberg Y."/>
            <person name="Tangrot J."/>
            <person name="Rosling A."/>
        </authorList>
    </citation>
    <scope>NUCLEOTIDE SEQUENCE</scope>
    <source>
        <strain evidence="2">MA453B</strain>
    </source>
</reference>
<dbReference type="Proteomes" id="UP000789405">
    <property type="component" value="Unassembled WGS sequence"/>
</dbReference>
<feature type="region of interest" description="Disordered" evidence="1">
    <location>
        <begin position="75"/>
        <end position="114"/>
    </location>
</feature>
<accession>A0A9N9NZM4</accession>
<dbReference type="AlphaFoldDB" id="A0A9N9NZM4"/>
<feature type="compositionally biased region" description="Basic and acidic residues" evidence="1">
    <location>
        <begin position="21"/>
        <end position="36"/>
    </location>
</feature>